<sequence>MGERFDYEGDGRTLRGYRAMPDSPNGAAVLVVPAFMGLREFEMAQCDRFAAMGYAVLGADYYGDGWTTDSMEEAGEAMAPLQNDRAALLRRSEAALQTVRGWADGRVGAMGFCFGAKAVLDLGRAGHLDAAVSIHGVYDRPDFATRAMPPVLLCHGWNDPLAKPAEFEALAAELEDHSPDWHALAFGQTGHAFTNPALPGDGGGMGYQEASARRTWAAVEAFLAEKLMG</sequence>
<dbReference type="EMBL" id="CP122537">
    <property type="protein sequence ID" value="WGH77770.1"/>
    <property type="molecule type" value="Genomic_DNA"/>
</dbReference>
<dbReference type="PANTHER" id="PTHR22946:SF0">
    <property type="entry name" value="DIENELACTONE HYDROLASE DOMAIN-CONTAINING PROTEIN"/>
    <property type="match status" value="1"/>
</dbReference>
<keyword evidence="2" id="KW-0378">Hydrolase</keyword>
<proteinExistence type="predicted"/>
<dbReference type="RefSeq" id="WP_279964373.1">
    <property type="nucleotide sequence ID" value="NZ_CP122537.1"/>
</dbReference>
<evidence type="ECO:0000313" key="2">
    <source>
        <dbReference type="EMBL" id="WGH77770.1"/>
    </source>
</evidence>
<reference evidence="2 3" key="1">
    <citation type="submission" date="2023-04" db="EMBL/GenBank/DDBJ databases">
        <title>Jannaschia ovalis sp. nov., a marine bacterium isolated from sea tidal flat.</title>
        <authorList>
            <person name="Kwon D.Y."/>
            <person name="Kim J.-J."/>
        </authorList>
    </citation>
    <scope>NUCLEOTIDE SEQUENCE [LARGE SCALE GENOMIC DNA]</scope>
    <source>
        <strain evidence="2 3">GRR-S6-38</strain>
    </source>
</reference>
<dbReference type="GO" id="GO:0016787">
    <property type="term" value="F:hydrolase activity"/>
    <property type="evidence" value="ECO:0007669"/>
    <property type="project" value="UniProtKB-KW"/>
</dbReference>
<evidence type="ECO:0000259" key="1">
    <source>
        <dbReference type="Pfam" id="PF01738"/>
    </source>
</evidence>
<name>A0ABY8L8T6_9RHOB</name>
<evidence type="ECO:0000313" key="3">
    <source>
        <dbReference type="Proteomes" id="UP001243420"/>
    </source>
</evidence>
<dbReference type="Gene3D" id="3.40.50.1820">
    <property type="entry name" value="alpha/beta hydrolase"/>
    <property type="match status" value="1"/>
</dbReference>
<protein>
    <submittedName>
        <fullName evidence="2">Dienelactone hydrolase family protein</fullName>
    </submittedName>
</protein>
<feature type="domain" description="Dienelactone hydrolase" evidence="1">
    <location>
        <begin position="14"/>
        <end position="225"/>
    </location>
</feature>
<dbReference type="PANTHER" id="PTHR22946">
    <property type="entry name" value="DIENELACTONE HYDROLASE DOMAIN-CONTAINING PROTEIN-RELATED"/>
    <property type="match status" value="1"/>
</dbReference>
<keyword evidence="3" id="KW-1185">Reference proteome</keyword>
<organism evidence="2 3">
    <name type="scientific">Jannaschia ovalis</name>
    <dbReference type="NCBI Taxonomy" id="3038773"/>
    <lineage>
        <taxon>Bacteria</taxon>
        <taxon>Pseudomonadati</taxon>
        <taxon>Pseudomonadota</taxon>
        <taxon>Alphaproteobacteria</taxon>
        <taxon>Rhodobacterales</taxon>
        <taxon>Roseobacteraceae</taxon>
        <taxon>Jannaschia</taxon>
    </lineage>
</organism>
<gene>
    <name evidence="2" type="ORF">P8627_12100</name>
</gene>
<dbReference type="InterPro" id="IPR029058">
    <property type="entry name" value="AB_hydrolase_fold"/>
</dbReference>
<dbReference type="SUPFAM" id="SSF53474">
    <property type="entry name" value="alpha/beta-Hydrolases"/>
    <property type="match status" value="1"/>
</dbReference>
<dbReference type="InterPro" id="IPR002925">
    <property type="entry name" value="Dienelactn_hydro"/>
</dbReference>
<dbReference type="Proteomes" id="UP001243420">
    <property type="component" value="Chromosome"/>
</dbReference>
<dbReference type="InterPro" id="IPR050261">
    <property type="entry name" value="FrsA_esterase"/>
</dbReference>
<accession>A0ABY8L8T6</accession>
<dbReference type="Pfam" id="PF01738">
    <property type="entry name" value="DLH"/>
    <property type="match status" value="1"/>
</dbReference>